<dbReference type="Proteomes" id="UP000011135">
    <property type="component" value="Unassembled WGS sequence"/>
</dbReference>
<sequence>MLIVFYVFVGIHGSIVFEAVKVLEMVKLANRIPVEARQPKKLIL</sequence>
<accession>L8JYT3</accession>
<dbReference type="EMBL" id="AMZN01000014">
    <property type="protein sequence ID" value="ELR72794.1"/>
    <property type="molecule type" value="Genomic_DNA"/>
</dbReference>
<protein>
    <submittedName>
        <fullName evidence="1">Uncharacterized protein</fullName>
    </submittedName>
</protein>
<reference evidence="1 2" key="1">
    <citation type="submission" date="2012-12" db="EMBL/GenBank/DDBJ databases">
        <title>Genome assembly of Fulvivirga imtechensis AK7.</title>
        <authorList>
            <person name="Nupur N."/>
            <person name="Khatri I."/>
            <person name="Kumar R."/>
            <person name="Subramanian S."/>
            <person name="Pinnaka A."/>
        </authorList>
    </citation>
    <scope>NUCLEOTIDE SEQUENCE [LARGE SCALE GENOMIC DNA]</scope>
    <source>
        <strain evidence="1 2">AK7</strain>
    </source>
</reference>
<dbReference type="STRING" id="1237149.C900_00755"/>
<organism evidence="1 2">
    <name type="scientific">Fulvivirga imtechensis AK7</name>
    <dbReference type="NCBI Taxonomy" id="1237149"/>
    <lineage>
        <taxon>Bacteria</taxon>
        <taxon>Pseudomonadati</taxon>
        <taxon>Bacteroidota</taxon>
        <taxon>Cytophagia</taxon>
        <taxon>Cytophagales</taxon>
        <taxon>Fulvivirgaceae</taxon>
        <taxon>Fulvivirga</taxon>
    </lineage>
</organism>
<proteinExistence type="predicted"/>
<gene>
    <name evidence="1" type="ORF">C900_00755</name>
</gene>
<keyword evidence="2" id="KW-1185">Reference proteome</keyword>
<comment type="caution">
    <text evidence="1">The sequence shown here is derived from an EMBL/GenBank/DDBJ whole genome shotgun (WGS) entry which is preliminary data.</text>
</comment>
<evidence type="ECO:0000313" key="1">
    <source>
        <dbReference type="EMBL" id="ELR72794.1"/>
    </source>
</evidence>
<name>L8JYT3_9BACT</name>
<evidence type="ECO:0000313" key="2">
    <source>
        <dbReference type="Proteomes" id="UP000011135"/>
    </source>
</evidence>
<dbReference type="AlphaFoldDB" id="L8JYT3"/>